<proteinExistence type="predicted"/>
<reference evidence="3" key="2">
    <citation type="submission" date="2015-01" db="EMBL/GenBank/DDBJ databases">
        <title>Evolutionary Origins and Diversification of the Mycorrhizal Mutualists.</title>
        <authorList>
            <consortium name="DOE Joint Genome Institute"/>
            <consortium name="Mycorrhizal Genomics Consortium"/>
            <person name="Kohler A."/>
            <person name="Kuo A."/>
            <person name="Nagy L.G."/>
            <person name="Floudas D."/>
            <person name="Copeland A."/>
            <person name="Barry K.W."/>
            <person name="Cichocki N."/>
            <person name="Veneault-Fourrey C."/>
            <person name="LaButti K."/>
            <person name="Lindquist E.A."/>
            <person name="Lipzen A."/>
            <person name="Lundell T."/>
            <person name="Morin E."/>
            <person name="Murat C."/>
            <person name="Riley R."/>
            <person name="Ohm R."/>
            <person name="Sun H."/>
            <person name="Tunlid A."/>
            <person name="Henrissat B."/>
            <person name="Grigoriev I.V."/>
            <person name="Hibbett D.S."/>
            <person name="Martin F."/>
        </authorList>
    </citation>
    <scope>NUCLEOTIDE SEQUENCE [LARGE SCALE GENOMIC DNA]</scope>
    <source>
        <strain evidence="3">F 1598</strain>
    </source>
</reference>
<gene>
    <name evidence="2" type="ORF">PILCRDRAFT_597612</name>
</gene>
<dbReference type="HOGENOM" id="CLU_1856047_0_0_1"/>
<feature type="compositionally biased region" description="Basic and acidic residues" evidence="1">
    <location>
        <begin position="50"/>
        <end position="61"/>
    </location>
</feature>
<evidence type="ECO:0000256" key="1">
    <source>
        <dbReference type="SAM" id="MobiDB-lite"/>
    </source>
</evidence>
<dbReference type="AlphaFoldDB" id="A0A0C3FE50"/>
<sequence>MRFVKGKVREAHAPPIPAVSIVCDRRKKKKSINPSLPLKTPSRAVSMRSGDGRTGRGRSGDTDIGPSEPLIAIERRMRGKSPHSERSVFEGMVVVSGRRGSLWLSRGCLVAALMPFSRLRIYDHTKSVYRKFVGHRPV</sequence>
<dbReference type="EMBL" id="KN833018">
    <property type="protein sequence ID" value="KIM78161.1"/>
    <property type="molecule type" value="Genomic_DNA"/>
</dbReference>
<protein>
    <submittedName>
        <fullName evidence="2">Uncharacterized protein</fullName>
    </submittedName>
</protein>
<feature type="region of interest" description="Disordered" evidence="1">
    <location>
        <begin position="27"/>
        <end position="70"/>
    </location>
</feature>
<organism evidence="2 3">
    <name type="scientific">Piloderma croceum (strain F 1598)</name>
    <dbReference type="NCBI Taxonomy" id="765440"/>
    <lineage>
        <taxon>Eukaryota</taxon>
        <taxon>Fungi</taxon>
        <taxon>Dikarya</taxon>
        <taxon>Basidiomycota</taxon>
        <taxon>Agaricomycotina</taxon>
        <taxon>Agaricomycetes</taxon>
        <taxon>Agaricomycetidae</taxon>
        <taxon>Atheliales</taxon>
        <taxon>Atheliaceae</taxon>
        <taxon>Piloderma</taxon>
    </lineage>
</organism>
<evidence type="ECO:0000313" key="2">
    <source>
        <dbReference type="EMBL" id="KIM78161.1"/>
    </source>
</evidence>
<dbReference type="Proteomes" id="UP000054166">
    <property type="component" value="Unassembled WGS sequence"/>
</dbReference>
<evidence type="ECO:0000313" key="3">
    <source>
        <dbReference type="Proteomes" id="UP000054166"/>
    </source>
</evidence>
<accession>A0A0C3FE50</accession>
<keyword evidence="3" id="KW-1185">Reference proteome</keyword>
<reference evidence="2 3" key="1">
    <citation type="submission" date="2014-04" db="EMBL/GenBank/DDBJ databases">
        <authorList>
            <consortium name="DOE Joint Genome Institute"/>
            <person name="Kuo A."/>
            <person name="Tarkka M."/>
            <person name="Buscot F."/>
            <person name="Kohler A."/>
            <person name="Nagy L.G."/>
            <person name="Floudas D."/>
            <person name="Copeland A."/>
            <person name="Barry K.W."/>
            <person name="Cichocki N."/>
            <person name="Veneault-Fourrey C."/>
            <person name="LaButti K."/>
            <person name="Lindquist E.A."/>
            <person name="Lipzen A."/>
            <person name="Lundell T."/>
            <person name="Morin E."/>
            <person name="Murat C."/>
            <person name="Sun H."/>
            <person name="Tunlid A."/>
            <person name="Henrissat B."/>
            <person name="Grigoriev I.V."/>
            <person name="Hibbett D.S."/>
            <person name="Martin F."/>
            <person name="Nordberg H.P."/>
            <person name="Cantor M.N."/>
            <person name="Hua S.X."/>
        </authorList>
    </citation>
    <scope>NUCLEOTIDE SEQUENCE [LARGE SCALE GENOMIC DNA]</scope>
    <source>
        <strain evidence="2 3">F 1598</strain>
    </source>
</reference>
<name>A0A0C3FE50_PILCF</name>
<dbReference type="InParanoid" id="A0A0C3FE50"/>